<proteinExistence type="predicted"/>
<organism evidence="5 6">
    <name type="scientific">Cohnella lubricantis</name>
    <dbReference type="NCBI Taxonomy" id="2163172"/>
    <lineage>
        <taxon>Bacteria</taxon>
        <taxon>Bacillati</taxon>
        <taxon>Bacillota</taxon>
        <taxon>Bacilli</taxon>
        <taxon>Bacillales</taxon>
        <taxon>Paenibacillaceae</taxon>
        <taxon>Cohnella</taxon>
    </lineage>
</organism>
<comment type="function">
    <text evidence="2">Counteracts the endogenous Pycsar antiviral defense system. Phosphodiesterase that enables metal-dependent hydrolysis of host cyclic nucleotide Pycsar defense signals such as cCMP and cUMP.</text>
</comment>
<dbReference type="PANTHER" id="PTHR42951">
    <property type="entry name" value="METALLO-BETA-LACTAMASE DOMAIN-CONTAINING"/>
    <property type="match status" value="1"/>
</dbReference>
<dbReference type="PANTHER" id="PTHR42951:SF17">
    <property type="entry name" value="METALLO-BETA-LACTAMASE DOMAIN-CONTAINING PROTEIN"/>
    <property type="match status" value="1"/>
</dbReference>
<evidence type="ECO:0000256" key="1">
    <source>
        <dbReference type="ARBA" id="ARBA00034221"/>
    </source>
</evidence>
<comment type="catalytic activity">
    <reaction evidence="3">
        <text>3',5'-cyclic UMP + H2O = UMP + H(+)</text>
        <dbReference type="Rhea" id="RHEA:70575"/>
        <dbReference type="ChEBI" id="CHEBI:15377"/>
        <dbReference type="ChEBI" id="CHEBI:15378"/>
        <dbReference type="ChEBI" id="CHEBI:57865"/>
        <dbReference type="ChEBI" id="CHEBI:184387"/>
    </reaction>
    <physiologicalReaction direction="left-to-right" evidence="3">
        <dbReference type="Rhea" id="RHEA:70576"/>
    </physiologicalReaction>
</comment>
<dbReference type="Proteomes" id="UP000574133">
    <property type="component" value="Unassembled WGS sequence"/>
</dbReference>
<dbReference type="InterPro" id="IPR001279">
    <property type="entry name" value="Metallo-B-lactamas"/>
</dbReference>
<evidence type="ECO:0000313" key="5">
    <source>
        <dbReference type="EMBL" id="MBB6677856.1"/>
    </source>
</evidence>
<dbReference type="InterPro" id="IPR050855">
    <property type="entry name" value="NDM-1-like"/>
</dbReference>
<comment type="catalytic activity">
    <reaction evidence="1">
        <text>3',5'-cyclic CMP + H2O = CMP + H(+)</text>
        <dbReference type="Rhea" id="RHEA:72675"/>
        <dbReference type="ChEBI" id="CHEBI:15377"/>
        <dbReference type="ChEBI" id="CHEBI:15378"/>
        <dbReference type="ChEBI" id="CHEBI:58003"/>
        <dbReference type="ChEBI" id="CHEBI:60377"/>
    </reaction>
    <physiologicalReaction direction="left-to-right" evidence="1">
        <dbReference type="Rhea" id="RHEA:72676"/>
    </physiologicalReaction>
</comment>
<dbReference type="InterPro" id="IPR036866">
    <property type="entry name" value="RibonucZ/Hydroxyglut_hydro"/>
</dbReference>
<accession>A0A841TCH1</accession>
<dbReference type="RefSeq" id="WP_185179132.1">
    <property type="nucleotide sequence ID" value="NZ_CBCSEP010000017.1"/>
</dbReference>
<dbReference type="Gene3D" id="3.60.15.10">
    <property type="entry name" value="Ribonuclease Z/Hydroxyacylglutathione hydrolase-like"/>
    <property type="match status" value="1"/>
</dbReference>
<reference evidence="5 6" key="1">
    <citation type="submission" date="2020-08" db="EMBL/GenBank/DDBJ databases">
        <title>Cohnella phylogeny.</title>
        <authorList>
            <person name="Dunlap C."/>
        </authorList>
    </citation>
    <scope>NUCLEOTIDE SEQUENCE [LARGE SCALE GENOMIC DNA]</scope>
    <source>
        <strain evidence="5 6">DSM 103658</strain>
    </source>
</reference>
<dbReference type="Pfam" id="PF00753">
    <property type="entry name" value="Lactamase_B"/>
    <property type="match status" value="1"/>
</dbReference>
<protein>
    <submittedName>
        <fullName evidence="5">MBL fold metallo-hydrolase</fullName>
    </submittedName>
</protein>
<evidence type="ECO:0000259" key="4">
    <source>
        <dbReference type="SMART" id="SM00849"/>
    </source>
</evidence>
<keyword evidence="6" id="KW-1185">Reference proteome</keyword>
<dbReference type="SUPFAM" id="SSF56281">
    <property type="entry name" value="Metallo-hydrolase/oxidoreductase"/>
    <property type="match status" value="1"/>
</dbReference>
<keyword evidence="5" id="KW-0378">Hydrolase</keyword>
<name>A0A841TCH1_9BACL</name>
<dbReference type="EMBL" id="JACJVN010000039">
    <property type="protein sequence ID" value="MBB6677856.1"/>
    <property type="molecule type" value="Genomic_DNA"/>
</dbReference>
<sequence>MQQEMTYGSDYHYLPLTSIHSGQGEEVAPGVFSQTIQIVNICFVENRDEGGWALVDAGMPNSADAIITAAKERFGERPPQAILLTHGHFDHVGAIIELVRHWRVPVYAHEAELPFLTGRQAYLPPDPAVEGGMVAKLSFWYPNEPIHLGSHVGSLPADHSVPFLPEWRWLHTPGHTPGHISLFRESDRTLIVGDAFTTVKQESLVKVFTQEREINGPPKYFTTDWPSAHESVAKLEALKPRAAITGHGLPMKGSELAESLERLARNFGRQAVPAHGRYVPH</sequence>
<evidence type="ECO:0000313" key="6">
    <source>
        <dbReference type="Proteomes" id="UP000574133"/>
    </source>
</evidence>
<dbReference type="AlphaFoldDB" id="A0A841TCH1"/>
<evidence type="ECO:0000256" key="3">
    <source>
        <dbReference type="ARBA" id="ARBA00048505"/>
    </source>
</evidence>
<evidence type="ECO:0000256" key="2">
    <source>
        <dbReference type="ARBA" id="ARBA00034301"/>
    </source>
</evidence>
<comment type="caution">
    <text evidence="5">The sequence shown here is derived from an EMBL/GenBank/DDBJ whole genome shotgun (WGS) entry which is preliminary data.</text>
</comment>
<dbReference type="GO" id="GO:0016787">
    <property type="term" value="F:hydrolase activity"/>
    <property type="evidence" value="ECO:0007669"/>
    <property type="project" value="UniProtKB-KW"/>
</dbReference>
<gene>
    <name evidence="5" type="ORF">H4Q31_11025</name>
</gene>
<dbReference type="CDD" id="cd07721">
    <property type="entry name" value="yflN-like_MBL-fold"/>
    <property type="match status" value="1"/>
</dbReference>
<feature type="domain" description="Metallo-beta-lactamase" evidence="4">
    <location>
        <begin position="38"/>
        <end position="247"/>
    </location>
</feature>
<dbReference type="SMART" id="SM00849">
    <property type="entry name" value="Lactamase_B"/>
    <property type="match status" value="1"/>
</dbReference>